<dbReference type="Gene3D" id="3.40.228.10">
    <property type="entry name" value="Dimethylsulfoxide Reductase, domain 2"/>
    <property type="match status" value="1"/>
</dbReference>
<protein>
    <recommendedName>
        <fullName evidence="3">Molybdopterin oxidoreductase domain-containing protein</fullName>
    </recommendedName>
</protein>
<name>A0A0F9A6I0_9ZZZZ</name>
<dbReference type="SUPFAM" id="SSF53706">
    <property type="entry name" value="Formate dehydrogenase/DMSO reductase, domains 1-3"/>
    <property type="match status" value="1"/>
</dbReference>
<gene>
    <name evidence="4" type="ORF">LCGC14_2886410</name>
</gene>
<evidence type="ECO:0000259" key="3">
    <source>
        <dbReference type="Pfam" id="PF00384"/>
    </source>
</evidence>
<dbReference type="PANTHER" id="PTHR43105:SF14">
    <property type="entry name" value="FORMATE DEHYDROGENASE H"/>
    <property type="match status" value="1"/>
</dbReference>
<dbReference type="EMBL" id="LAZR01056447">
    <property type="protein sequence ID" value="KKK74174.1"/>
    <property type="molecule type" value="Genomic_DNA"/>
</dbReference>
<evidence type="ECO:0000256" key="2">
    <source>
        <dbReference type="ARBA" id="ARBA00023002"/>
    </source>
</evidence>
<dbReference type="GO" id="GO:0022904">
    <property type="term" value="P:respiratory electron transport chain"/>
    <property type="evidence" value="ECO:0007669"/>
    <property type="project" value="TreeGrafter"/>
</dbReference>
<feature type="non-terminal residue" evidence="4">
    <location>
        <position position="389"/>
    </location>
</feature>
<feature type="non-terminal residue" evidence="4">
    <location>
        <position position="1"/>
    </location>
</feature>
<accession>A0A0F9A6I0</accession>
<proteinExistence type="predicted"/>
<dbReference type="PANTHER" id="PTHR43105">
    <property type="entry name" value="RESPIRATORY NITRATE REDUCTASE"/>
    <property type="match status" value="1"/>
</dbReference>
<feature type="domain" description="Molybdopterin oxidoreductase" evidence="3">
    <location>
        <begin position="2"/>
        <end position="333"/>
    </location>
</feature>
<dbReference type="InterPro" id="IPR050123">
    <property type="entry name" value="Prok_molybdopt-oxidoreductase"/>
</dbReference>
<dbReference type="Gene3D" id="3.40.50.740">
    <property type="match status" value="1"/>
</dbReference>
<dbReference type="InterPro" id="IPR006656">
    <property type="entry name" value="Mopterin_OxRdtase"/>
</dbReference>
<reference evidence="4" key="1">
    <citation type="journal article" date="2015" name="Nature">
        <title>Complex archaea that bridge the gap between prokaryotes and eukaryotes.</title>
        <authorList>
            <person name="Spang A."/>
            <person name="Saw J.H."/>
            <person name="Jorgensen S.L."/>
            <person name="Zaremba-Niedzwiedzka K."/>
            <person name="Martijn J."/>
            <person name="Lind A.E."/>
            <person name="van Eijk R."/>
            <person name="Schleper C."/>
            <person name="Guy L."/>
            <person name="Ettema T.J."/>
        </authorList>
    </citation>
    <scope>NUCLEOTIDE SEQUENCE</scope>
</reference>
<dbReference type="AlphaFoldDB" id="A0A0F9A6I0"/>
<dbReference type="Pfam" id="PF00384">
    <property type="entry name" value="Molybdopterin"/>
    <property type="match status" value="1"/>
</dbReference>
<dbReference type="PROSITE" id="PS00490">
    <property type="entry name" value="MOLYBDOPTERIN_PROK_2"/>
    <property type="match status" value="1"/>
</dbReference>
<comment type="caution">
    <text evidence="4">The sequence shown here is derived from an EMBL/GenBank/DDBJ whole genome shotgun (WGS) entry which is preliminary data.</text>
</comment>
<dbReference type="GO" id="GO:0003954">
    <property type="term" value="F:NADH dehydrogenase activity"/>
    <property type="evidence" value="ECO:0007669"/>
    <property type="project" value="TreeGrafter"/>
</dbReference>
<keyword evidence="2" id="KW-0560">Oxidoreductase</keyword>
<dbReference type="InterPro" id="IPR006655">
    <property type="entry name" value="Mopterin_OxRdtase_prok_CS"/>
</dbReference>
<sequence length="389" mass="42713">AMTNTIGCIEKADVILITGSNTTENHPVLSNFVKRAVTFKKTKLIVVDPRRIKISTFADQWLRPNLGTDVVWINGLMHVIIEEELFDKDFVTNRTEKFDELKDIVKKFTPEFVEEICGIPAQSLIDAARLYAGEKTGSILYCMGITQHTTGTDNVKSLANLAMLCGNLGMEGGGVNPLRGQNNVQGACDMGGLPNVFSGYQAVTDSELRKKMEDAWGVTDLPEKAGLTATKMIPSAYDGNLKAMYIIGENPLVSDPDLNHTEKSLLNLDFLVVQDIFLSETAVIADVVLPSACFAEKDGTFTNTERRVQRVRKAVDSVGDARQDWQIIADIADVLGYEMSYSSVSEIMDEIAQVTPSYGGMSYNRIDKIGLQWPCPDKNHPGTPILHAG</sequence>
<dbReference type="GO" id="GO:0046872">
    <property type="term" value="F:metal ion binding"/>
    <property type="evidence" value="ECO:0007669"/>
    <property type="project" value="UniProtKB-KW"/>
</dbReference>
<organism evidence="4">
    <name type="scientific">marine sediment metagenome</name>
    <dbReference type="NCBI Taxonomy" id="412755"/>
    <lineage>
        <taxon>unclassified sequences</taxon>
        <taxon>metagenomes</taxon>
        <taxon>ecological metagenomes</taxon>
    </lineage>
</organism>
<keyword evidence="1" id="KW-0479">Metal-binding</keyword>
<evidence type="ECO:0000313" key="4">
    <source>
        <dbReference type="EMBL" id="KKK74174.1"/>
    </source>
</evidence>
<evidence type="ECO:0000256" key="1">
    <source>
        <dbReference type="ARBA" id="ARBA00022723"/>
    </source>
</evidence>
<dbReference type="GO" id="GO:0016020">
    <property type="term" value="C:membrane"/>
    <property type="evidence" value="ECO:0007669"/>
    <property type="project" value="TreeGrafter"/>
</dbReference>